<organism evidence="11 12">
    <name type="scientific">Seminavis robusta</name>
    <dbReference type="NCBI Taxonomy" id="568900"/>
    <lineage>
        <taxon>Eukaryota</taxon>
        <taxon>Sar</taxon>
        <taxon>Stramenopiles</taxon>
        <taxon>Ochrophyta</taxon>
        <taxon>Bacillariophyta</taxon>
        <taxon>Bacillariophyceae</taxon>
        <taxon>Bacillariophycidae</taxon>
        <taxon>Naviculales</taxon>
        <taxon>Naviculaceae</taxon>
        <taxon>Seminavis</taxon>
    </lineage>
</organism>
<feature type="domain" description="PDEase" evidence="10">
    <location>
        <begin position="816"/>
        <end position="1094"/>
    </location>
</feature>
<gene>
    <name evidence="11" type="ORF">SEMRO_1615_G286180.1</name>
</gene>
<evidence type="ECO:0000313" key="11">
    <source>
        <dbReference type="EMBL" id="CAB9524999.1"/>
    </source>
</evidence>
<dbReference type="SMART" id="SM00044">
    <property type="entry name" value="CYCc"/>
    <property type="match status" value="1"/>
</dbReference>
<keyword evidence="5 8" id="KW-0472">Membrane</keyword>
<sequence length="1174" mass="131642">MKDTSISAANALVDSEILQERYRDEDDFDEDIEGSSSGQSATTFSNRDLERGGSDGAKELRDTVIKNEERAVKRSRCLVGTGIAICALAISIAVYLIAKRSDQSSFELEYEGIIKDVQTLVRWEVRYNFALVEQLSSSISIAAGYLNSSFPFHTEPQYEISGGFVDGMGGIMSAAFAPLVTEEQREEWANYTMANQGWIKESAYLKKVHPVHRDALHGTIQDHEHDRRRRLQEENISSVIYRWENGEKAPELQQPGHVYAPLWQVSPADYGAVNANLLSDPRIASLYMSMLKMHENATSNFDVGKNSGVLSSNFEVGDLFDFLFDPEEKHMKKDPHGFILQPVYDKLAEPEHQKLVGILVGITPFGNLLDRLLPDGRDGVLGVLKDDCGNVMSFDMSSSKAYFLGYEDLHEPEFNDYARIEENIEMYQKRVEGVCTHDLYLYPSSKLRDSYTTSRPALYTTLVALAFAVVMALFVLYDWTVTRRQNKTINTALTTQAIVTSLFPAEVGKQMINEAHQGKEEEHAQKQNNEKSVPNGPLAAGQTEMGAINNQTALARLYPEATVMFADLVGFTAWSSLRSPEQVFRLLETLYSSFDEMANRRRVFKVETIGDCYVAVCGLPQQRKNHHVIMSRYAQDCLQAIGPLLQKLEMELGPDTTELGIRIGLNSGPVTAGVLRAERARFQLFGDTVNTAARMESTGQRNRIQISQDTADLLTEGGRGHWVVPRTEVVDVKGKGQLKTCWLVIKNDSAMSAISGSTSGTDSSSTGTNELQHSLEQPAPAIQTSLGASRKLDAKSRRLVDWNTDILLRLLRVIVSHRQTMGIASDAPDEMRMAEDVLVKPGTIAFDELADIISLPGYDSRGDKNKLDVESVKIGESVADQLRDFVASIASLYHSENDFHNWEHATHVTMSVNKLLTRITDSKGGESDFSSYGLSKDPLTSFAVVLSALVHDVDHGGVPNAQLVKEGTELAAKYKNKSVAESRSVDVAWDLLMQDSYEDLRRMIYCNKQELKRLRQVVVASVMATDIADKELKTKRNTRWEKAFNESCYDADEKENTDRKATIVIEHIMQASDIAHTMQHWHIYRKWNERLFREMQGAYKSGRSTADPATFWYKGEIGFFDFYIIPLAKKLKECGVFGVSSDEYLSYAQANRREWAEKGEQIVQEYLVKVSEES</sequence>
<accession>A0A9N8ETW7</accession>
<dbReference type="Gene3D" id="3.30.70.1230">
    <property type="entry name" value="Nucleotide cyclase"/>
    <property type="match status" value="1"/>
</dbReference>
<dbReference type="PROSITE" id="PS51845">
    <property type="entry name" value="PDEASE_I_2"/>
    <property type="match status" value="1"/>
</dbReference>
<evidence type="ECO:0000256" key="1">
    <source>
        <dbReference type="ARBA" id="ARBA00004370"/>
    </source>
</evidence>
<dbReference type="InterPro" id="IPR002073">
    <property type="entry name" value="PDEase_catalytic_dom"/>
</dbReference>
<dbReference type="InterPro" id="IPR003607">
    <property type="entry name" value="HD/PDEase_dom"/>
</dbReference>
<dbReference type="AlphaFoldDB" id="A0A9N8ETW7"/>
<feature type="compositionally biased region" description="Basic and acidic residues" evidence="7">
    <location>
        <begin position="517"/>
        <end position="529"/>
    </location>
</feature>
<keyword evidence="12" id="KW-1185">Reference proteome</keyword>
<dbReference type="Proteomes" id="UP001153069">
    <property type="component" value="Unassembled WGS sequence"/>
</dbReference>
<dbReference type="PANTHER" id="PTHR11920:SF335">
    <property type="entry name" value="GUANYLATE CYCLASE"/>
    <property type="match status" value="1"/>
</dbReference>
<feature type="region of interest" description="Disordered" evidence="7">
    <location>
        <begin position="21"/>
        <end position="55"/>
    </location>
</feature>
<comment type="subcellular location">
    <subcellularLocation>
        <location evidence="1">Membrane</location>
    </subcellularLocation>
</comment>
<dbReference type="GO" id="GO:0000166">
    <property type="term" value="F:nucleotide binding"/>
    <property type="evidence" value="ECO:0007669"/>
    <property type="project" value="UniProtKB-KW"/>
</dbReference>
<evidence type="ECO:0000256" key="3">
    <source>
        <dbReference type="ARBA" id="ARBA00022741"/>
    </source>
</evidence>
<dbReference type="GO" id="GO:0007168">
    <property type="term" value="P:receptor guanylyl cyclase signaling pathway"/>
    <property type="evidence" value="ECO:0007669"/>
    <property type="project" value="TreeGrafter"/>
</dbReference>
<keyword evidence="2 8" id="KW-0812">Transmembrane</keyword>
<dbReference type="CDD" id="cd07302">
    <property type="entry name" value="CHD"/>
    <property type="match status" value="1"/>
</dbReference>
<dbReference type="GO" id="GO:0004016">
    <property type="term" value="F:adenylate cyclase activity"/>
    <property type="evidence" value="ECO:0007669"/>
    <property type="project" value="TreeGrafter"/>
</dbReference>
<dbReference type="InterPro" id="IPR029787">
    <property type="entry name" value="Nucleotide_cyclase"/>
</dbReference>
<proteinExistence type="predicted"/>
<dbReference type="GO" id="GO:0005886">
    <property type="term" value="C:plasma membrane"/>
    <property type="evidence" value="ECO:0007669"/>
    <property type="project" value="TreeGrafter"/>
</dbReference>
<keyword evidence="6" id="KW-0456">Lyase</keyword>
<dbReference type="GO" id="GO:0004114">
    <property type="term" value="F:3',5'-cyclic-nucleotide phosphodiesterase activity"/>
    <property type="evidence" value="ECO:0007669"/>
    <property type="project" value="InterPro"/>
</dbReference>
<keyword evidence="3" id="KW-0547">Nucleotide-binding</keyword>
<dbReference type="Pfam" id="PF00211">
    <property type="entry name" value="Guanylate_cyc"/>
    <property type="match status" value="1"/>
</dbReference>
<dbReference type="InterPro" id="IPR001054">
    <property type="entry name" value="A/G_cyclase"/>
</dbReference>
<evidence type="ECO:0000256" key="5">
    <source>
        <dbReference type="ARBA" id="ARBA00023136"/>
    </source>
</evidence>
<dbReference type="EMBL" id="CAICTM010001613">
    <property type="protein sequence ID" value="CAB9524999.1"/>
    <property type="molecule type" value="Genomic_DNA"/>
</dbReference>
<dbReference type="GO" id="GO:0004383">
    <property type="term" value="F:guanylate cyclase activity"/>
    <property type="evidence" value="ECO:0007669"/>
    <property type="project" value="TreeGrafter"/>
</dbReference>
<evidence type="ECO:0000313" key="12">
    <source>
        <dbReference type="Proteomes" id="UP001153069"/>
    </source>
</evidence>
<dbReference type="SMART" id="SM00471">
    <property type="entry name" value="HDc"/>
    <property type="match status" value="1"/>
</dbReference>
<dbReference type="InterPro" id="IPR036971">
    <property type="entry name" value="PDEase_catalytic_dom_sf"/>
</dbReference>
<dbReference type="Pfam" id="PF00233">
    <property type="entry name" value="PDEase_I"/>
    <property type="match status" value="1"/>
</dbReference>
<feature type="compositionally biased region" description="Polar residues" evidence="7">
    <location>
        <begin position="34"/>
        <end position="46"/>
    </location>
</feature>
<feature type="domain" description="Guanylate cyclase" evidence="9">
    <location>
        <begin position="562"/>
        <end position="696"/>
    </location>
</feature>
<feature type="region of interest" description="Disordered" evidence="7">
    <location>
        <begin position="517"/>
        <end position="542"/>
    </location>
</feature>
<evidence type="ECO:0000256" key="7">
    <source>
        <dbReference type="SAM" id="MobiDB-lite"/>
    </source>
</evidence>
<dbReference type="InterPro" id="IPR050401">
    <property type="entry name" value="Cyclic_nucleotide_synthase"/>
</dbReference>
<evidence type="ECO:0000259" key="9">
    <source>
        <dbReference type="PROSITE" id="PS50125"/>
    </source>
</evidence>
<dbReference type="OrthoDB" id="432756at2759"/>
<feature type="transmembrane region" description="Helical" evidence="8">
    <location>
        <begin position="457"/>
        <end position="477"/>
    </location>
</feature>
<dbReference type="PANTHER" id="PTHR11920">
    <property type="entry name" value="GUANYLYL CYCLASE"/>
    <property type="match status" value="1"/>
</dbReference>
<evidence type="ECO:0000256" key="2">
    <source>
        <dbReference type="ARBA" id="ARBA00022692"/>
    </source>
</evidence>
<evidence type="ECO:0000256" key="4">
    <source>
        <dbReference type="ARBA" id="ARBA00022989"/>
    </source>
</evidence>
<dbReference type="PROSITE" id="PS50125">
    <property type="entry name" value="GUANYLATE_CYCLASE_2"/>
    <property type="match status" value="1"/>
</dbReference>
<comment type="caution">
    <text evidence="11">The sequence shown here is derived from an EMBL/GenBank/DDBJ whole genome shotgun (WGS) entry which is preliminary data.</text>
</comment>
<protein>
    <submittedName>
        <fullName evidence="11">Receptor-type guanylate cyclase gcy</fullName>
    </submittedName>
</protein>
<keyword evidence="4 8" id="KW-1133">Transmembrane helix</keyword>
<evidence type="ECO:0000256" key="8">
    <source>
        <dbReference type="SAM" id="Phobius"/>
    </source>
</evidence>
<dbReference type="GO" id="GO:0001653">
    <property type="term" value="F:peptide receptor activity"/>
    <property type="evidence" value="ECO:0007669"/>
    <property type="project" value="TreeGrafter"/>
</dbReference>
<dbReference type="Gene3D" id="1.10.1300.10">
    <property type="entry name" value="3'5'-cyclic nucleotide phosphodiesterase, catalytic domain"/>
    <property type="match status" value="1"/>
</dbReference>
<dbReference type="SUPFAM" id="SSF55073">
    <property type="entry name" value="Nucleotide cyclase"/>
    <property type="match status" value="1"/>
</dbReference>
<evidence type="ECO:0000259" key="10">
    <source>
        <dbReference type="PROSITE" id="PS51845"/>
    </source>
</evidence>
<keyword evidence="11" id="KW-0675">Receptor</keyword>
<dbReference type="SUPFAM" id="SSF109604">
    <property type="entry name" value="HD-domain/PDEase-like"/>
    <property type="match status" value="1"/>
</dbReference>
<dbReference type="GO" id="GO:0035556">
    <property type="term" value="P:intracellular signal transduction"/>
    <property type="evidence" value="ECO:0007669"/>
    <property type="project" value="InterPro"/>
</dbReference>
<feature type="transmembrane region" description="Helical" evidence="8">
    <location>
        <begin position="77"/>
        <end position="98"/>
    </location>
</feature>
<evidence type="ECO:0000256" key="6">
    <source>
        <dbReference type="ARBA" id="ARBA00023239"/>
    </source>
</evidence>
<name>A0A9N8ETW7_9STRA</name>
<reference evidence="11" key="1">
    <citation type="submission" date="2020-06" db="EMBL/GenBank/DDBJ databases">
        <authorList>
            <consortium name="Plant Systems Biology data submission"/>
        </authorList>
    </citation>
    <scope>NUCLEOTIDE SEQUENCE</scope>
    <source>
        <strain evidence="11">D6</strain>
    </source>
</reference>